<keyword evidence="1" id="KW-0472">Membrane</keyword>
<proteinExistence type="predicted"/>
<dbReference type="EMBL" id="OCTY01000002">
    <property type="protein sequence ID" value="SOJ56360.1"/>
    <property type="molecule type" value="Genomic_DNA"/>
</dbReference>
<keyword evidence="1" id="KW-1133">Transmembrane helix</keyword>
<keyword evidence="3" id="KW-1185">Reference proteome</keyword>
<dbReference type="Proteomes" id="UP000554965">
    <property type="component" value="Unassembled WGS sequence"/>
</dbReference>
<gene>
    <name evidence="2" type="ORF">MSIMFB_03837</name>
</gene>
<accession>A0A7Z7IMK3</accession>
<dbReference type="AlphaFoldDB" id="A0A7Z7IMK3"/>
<protein>
    <submittedName>
        <fullName evidence="2">Uncharacterized protein</fullName>
    </submittedName>
</protein>
<comment type="caution">
    <text evidence="2">The sequence shown here is derived from an EMBL/GenBank/DDBJ whole genome shotgun (WGS) entry which is preliminary data.</text>
</comment>
<reference evidence="2 3" key="1">
    <citation type="submission" date="2017-10" db="EMBL/GenBank/DDBJ databases">
        <authorList>
            <consortium name="Urmite Genomes"/>
        </authorList>
    </citation>
    <scope>NUCLEOTIDE SEQUENCE [LARGE SCALE GENOMIC DNA]</scope>
    <source>
        <strain evidence="2 3">FB-527</strain>
    </source>
</reference>
<name>A0A7Z7IMK3_9MYCO</name>
<evidence type="ECO:0000313" key="2">
    <source>
        <dbReference type="EMBL" id="SOJ56360.1"/>
    </source>
</evidence>
<organism evidence="2 3">
    <name type="scientific">Mycobacterium simulans</name>
    <dbReference type="NCBI Taxonomy" id="627089"/>
    <lineage>
        <taxon>Bacteria</taxon>
        <taxon>Bacillati</taxon>
        <taxon>Actinomycetota</taxon>
        <taxon>Actinomycetes</taxon>
        <taxon>Mycobacteriales</taxon>
        <taxon>Mycobacteriaceae</taxon>
        <taxon>Mycobacterium</taxon>
    </lineage>
</organism>
<evidence type="ECO:0000313" key="3">
    <source>
        <dbReference type="Proteomes" id="UP000554965"/>
    </source>
</evidence>
<sequence>MSLVDRATKSASSVAGETVSTVSQLATALAEGVVVTTRDIRTGVREGRIRPRTVFTTAAIGLVAVAEWPVLVAGGGVALVASKLKSRSSEAPQEEHSD</sequence>
<dbReference type="RefSeq" id="WP_186243986.1">
    <property type="nucleotide sequence ID" value="NZ_OCTY01000002.1"/>
</dbReference>
<evidence type="ECO:0000256" key="1">
    <source>
        <dbReference type="SAM" id="Phobius"/>
    </source>
</evidence>
<keyword evidence="1" id="KW-0812">Transmembrane</keyword>
<feature type="transmembrane region" description="Helical" evidence="1">
    <location>
        <begin position="58"/>
        <end position="81"/>
    </location>
</feature>